<accession>A0AAV2AJY1</accession>
<sequence>YYEFLYSKPYARLGTYLIGLALGFFLYQRRSNTNKNSNQLKLTFGWIMAAIFMWTSIFALHGREESVLETAVYNGLKHILFSSSVAWIIFVCVTGQGGFVNNFLSSKIFIVISRLSYTTYLTHLLLLKGYFLSMEDLIDHSVPKLILYCSMVFWIIPAAFVVSLTFEAPILMITGLFFRGTNQETKVRKLE</sequence>
<dbReference type="AlphaFoldDB" id="A0AAV2AJY1"/>
<keyword evidence="3" id="KW-1185">Reference proteome</keyword>
<feature type="transmembrane region" description="Helical" evidence="1">
    <location>
        <begin position="40"/>
        <end position="59"/>
    </location>
</feature>
<feature type="transmembrane region" description="Helical" evidence="1">
    <location>
        <begin position="115"/>
        <end position="133"/>
    </location>
</feature>
<reference evidence="2 3" key="1">
    <citation type="submission" date="2024-04" db="EMBL/GenBank/DDBJ databases">
        <authorList>
            <person name="Rising A."/>
            <person name="Reimegard J."/>
            <person name="Sonavane S."/>
            <person name="Akerstrom W."/>
            <person name="Nylinder S."/>
            <person name="Hedman E."/>
            <person name="Kallberg Y."/>
        </authorList>
    </citation>
    <scope>NUCLEOTIDE SEQUENCE [LARGE SCALE GENOMIC DNA]</scope>
</reference>
<dbReference type="PANTHER" id="PTHR11161:SF0">
    <property type="entry name" value="O-ACYLTRANSFERASE LIKE PROTEIN"/>
    <property type="match status" value="1"/>
</dbReference>
<protein>
    <recommendedName>
        <fullName evidence="4">Acyltransferase 3 domain-containing protein</fullName>
    </recommendedName>
</protein>
<feature type="transmembrane region" description="Helical" evidence="1">
    <location>
        <begin position="79"/>
        <end position="103"/>
    </location>
</feature>
<comment type="caution">
    <text evidence="2">The sequence shown here is derived from an EMBL/GenBank/DDBJ whole genome shotgun (WGS) entry which is preliminary data.</text>
</comment>
<dbReference type="Proteomes" id="UP001497382">
    <property type="component" value="Unassembled WGS sequence"/>
</dbReference>
<evidence type="ECO:0000256" key="1">
    <source>
        <dbReference type="SAM" id="Phobius"/>
    </source>
</evidence>
<gene>
    <name evidence="2" type="ORF">LARSCL_LOCUS13014</name>
</gene>
<feature type="transmembrane region" description="Helical" evidence="1">
    <location>
        <begin position="145"/>
        <end position="178"/>
    </location>
</feature>
<evidence type="ECO:0000313" key="3">
    <source>
        <dbReference type="Proteomes" id="UP001497382"/>
    </source>
</evidence>
<name>A0AAV2AJY1_9ARAC</name>
<keyword evidence="1" id="KW-0472">Membrane</keyword>
<dbReference type="EMBL" id="CAXIEN010000177">
    <property type="protein sequence ID" value="CAL1284187.1"/>
    <property type="molecule type" value="Genomic_DNA"/>
</dbReference>
<proteinExistence type="predicted"/>
<dbReference type="PANTHER" id="PTHR11161">
    <property type="entry name" value="O-ACYLTRANSFERASE"/>
    <property type="match status" value="1"/>
</dbReference>
<feature type="transmembrane region" description="Helical" evidence="1">
    <location>
        <begin position="12"/>
        <end position="28"/>
    </location>
</feature>
<keyword evidence="1" id="KW-1133">Transmembrane helix</keyword>
<feature type="non-terminal residue" evidence="2">
    <location>
        <position position="1"/>
    </location>
</feature>
<dbReference type="InterPro" id="IPR052728">
    <property type="entry name" value="O2_lipid_transport_reg"/>
</dbReference>
<evidence type="ECO:0000313" key="2">
    <source>
        <dbReference type="EMBL" id="CAL1284187.1"/>
    </source>
</evidence>
<organism evidence="2 3">
    <name type="scientific">Larinioides sclopetarius</name>
    <dbReference type="NCBI Taxonomy" id="280406"/>
    <lineage>
        <taxon>Eukaryota</taxon>
        <taxon>Metazoa</taxon>
        <taxon>Ecdysozoa</taxon>
        <taxon>Arthropoda</taxon>
        <taxon>Chelicerata</taxon>
        <taxon>Arachnida</taxon>
        <taxon>Araneae</taxon>
        <taxon>Araneomorphae</taxon>
        <taxon>Entelegynae</taxon>
        <taxon>Araneoidea</taxon>
        <taxon>Araneidae</taxon>
        <taxon>Larinioides</taxon>
    </lineage>
</organism>
<keyword evidence="1" id="KW-0812">Transmembrane</keyword>
<evidence type="ECO:0008006" key="4">
    <source>
        <dbReference type="Google" id="ProtNLM"/>
    </source>
</evidence>